<accession>A0AAV7ULG3</accession>
<name>A0AAV7ULG3_PLEWA</name>
<evidence type="ECO:0000256" key="1">
    <source>
        <dbReference type="SAM" id="MobiDB-lite"/>
    </source>
</evidence>
<proteinExistence type="predicted"/>
<evidence type="ECO:0000313" key="3">
    <source>
        <dbReference type="Proteomes" id="UP001066276"/>
    </source>
</evidence>
<dbReference type="Proteomes" id="UP001066276">
    <property type="component" value="Chromosome 3_1"/>
</dbReference>
<organism evidence="2 3">
    <name type="scientific">Pleurodeles waltl</name>
    <name type="common">Iberian ribbed newt</name>
    <dbReference type="NCBI Taxonomy" id="8319"/>
    <lineage>
        <taxon>Eukaryota</taxon>
        <taxon>Metazoa</taxon>
        <taxon>Chordata</taxon>
        <taxon>Craniata</taxon>
        <taxon>Vertebrata</taxon>
        <taxon>Euteleostomi</taxon>
        <taxon>Amphibia</taxon>
        <taxon>Batrachia</taxon>
        <taxon>Caudata</taxon>
        <taxon>Salamandroidea</taxon>
        <taxon>Salamandridae</taxon>
        <taxon>Pleurodelinae</taxon>
        <taxon>Pleurodeles</taxon>
    </lineage>
</organism>
<dbReference type="EMBL" id="JANPWB010000005">
    <property type="protein sequence ID" value="KAJ1189150.1"/>
    <property type="molecule type" value="Genomic_DNA"/>
</dbReference>
<sequence>MGESIEVRTNPVCPSSQQELAWWLGGSRGSRMGQAQERGAQDCGGAMRSWASKGVPGTPTICPDRHGRVL</sequence>
<feature type="region of interest" description="Disordered" evidence="1">
    <location>
        <begin position="50"/>
        <end position="70"/>
    </location>
</feature>
<gene>
    <name evidence="2" type="ORF">NDU88_005901</name>
</gene>
<evidence type="ECO:0000313" key="2">
    <source>
        <dbReference type="EMBL" id="KAJ1189150.1"/>
    </source>
</evidence>
<dbReference type="AlphaFoldDB" id="A0AAV7ULG3"/>
<keyword evidence="3" id="KW-1185">Reference proteome</keyword>
<reference evidence="2" key="1">
    <citation type="journal article" date="2022" name="bioRxiv">
        <title>Sequencing and chromosome-scale assembly of the giantPleurodeles waltlgenome.</title>
        <authorList>
            <person name="Brown T."/>
            <person name="Elewa A."/>
            <person name="Iarovenko S."/>
            <person name="Subramanian E."/>
            <person name="Araus A.J."/>
            <person name="Petzold A."/>
            <person name="Susuki M."/>
            <person name="Suzuki K.-i.T."/>
            <person name="Hayashi T."/>
            <person name="Toyoda A."/>
            <person name="Oliveira C."/>
            <person name="Osipova E."/>
            <person name="Leigh N.D."/>
            <person name="Simon A."/>
            <person name="Yun M.H."/>
        </authorList>
    </citation>
    <scope>NUCLEOTIDE SEQUENCE</scope>
    <source>
        <strain evidence="2">20211129_DDA</strain>
        <tissue evidence="2">Liver</tissue>
    </source>
</reference>
<protein>
    <submittedName>
        <fullName evidence="2">Uncharacterized protein</fullName>
    </submittedName>
</protein>
<comment type="caution">
    <text evidence="2">The sequence shown here is derived from an EMBL/GenBank/DDBJ whole genome shotgun (WGS) entry which is preliminary data.</text>
</comment>